<dbReference type="OrthoDB" id="137435at2157"/>
<evidence type="ECO:0000313" key="5">
    <source>
        <dbReference type="Proteomes" id="UP000058925"/>
    </source>
</evidence>
<dbReference type="KEGG" id="taa:NMY3_00544"/>
<dbReference type="Gene3D" id="2.180.10.10">
    <property type="entry name" value="RHS repeat-associated core"/>
    <property type="match status" value="9"/>
</dbReference>
<evidence type="ECO:0000259" key="3">
    <source>
        <dbReference type="Pfam" id="PF25023"/>
    </source>
</evidence>
<dbReference type="PANTHER" id="PTHR32305">
    <property type="match status" value="1"/>
</dbReference>
<reference evidence="5" key="1">
    <citation type="submission" date="2015-10" db="EMBL/GenBank/DDBJ databases">
        <title>Niche specialization of a soil ammonia-oxidizing archaeon, Candidatus Nitrosocosmicus oleophilus.</title>
        <authorList>
            <person name="Jung M.-Y."/>
            <person name="Rhee S.-K."/>
        </authorList>
    </citation>
    <scope>NUCLEOTIDE SEQUENCE [LARGE SCALE GENOMIC DNA]</scope>
    <source>
        <strain evidence="5">MY3</strain>
    </source>
</reference>
<dbReference type="InterPro" id="IPR013783">
    <property type="entry name" value="Ig-like_fold"/>
</dbReference>
<dbReference type="GO" id="GO:0005509">
    <property type="term" value="F:calcium ion binding"/>
    <property type="evidence" value="ECO:0007669"/>
    <property type="project" value="InterPro"/>
</dbReference>
<dbReference type="InterPro" id="IPR031325">
    <property type="entry name" value="RHS_repeat"/>
</dbReference>
<dbReference type="SUPFAM" id="SSF69304">
    <property type="entry name" value="Tricorn protease N-terminal domain"/>
    <property type="match status" value="1"/>
</dbReference>
<dbReference type="InterPro" id="IPR050708">
    <property type="entry name" value="T6SS_VgrG/RHS"/>
</dbReference>
<protein>
    <submittedName>
        <fullName evidence="4">Putative deoxyribonuclease RhsA</fullName>
        <ecNumber evidence="4">3.1.-.-</ecNumber>
    </submittedName>
</protein>
<dbReference type="Pfam" id="PF25023">
    <property type="entry name" value="TEN_YD-shell"/>
    <property type="match status" value="1"/>
</dbReference>
<feature type="domain" description="Teneurin-like YD-shell" evidence="3">
    <location>
        <begin position="328"/>
        <end position="724"/>
    </location>
</feature>
<keyword evidence="4" id="KW-0378">Hydrolase</keyword>
<keyword evidence="5" id="KW-1185">Reference proteome</keyword>
<evidence type="ECO:0000256" key="2">
    <source>
        <dbReference type="SAM" id="MobiDB-lite"/>
    </source>
</evidence>
<accession>A0A654LWE6</accession>
<evidence type="ECO:0000256" key="1">
    <source>
        <dbReference type="ARBA" id="ARBA00022737"/>
    </source>
</evidence>
<sequence>MVAIVAGNGLGLLNTSLNTIGTPGVLGQSSVGGGSIQANVNAVNGNLVLQSHDIQLAGRGMNLLALHTYNSLGTPSAGNEDVWRWNYEKTLRFQGPGSPLHPEPEATILLINGDGHETTYSWNSIHNVFLTTDDRGAHDQLTYDDTMTEWVWTDGSLRTTERYSNSNGPDMIGRLVRQTDISNNSINITYDSNGLLTFIEDAISRQAIKLTYNSFSGHTRLQHLEAIPLTEDSSGNPSTTLSDPLRLVDYNYDNLGRLSTVTRYLTPNSGSIPVGDGFVTSYVYDTTSNRIVSVTQSDGVGVIFNYDHLGRVSAVTDQGGLPSSQWTIAYEVPTNITTITDGDGQVWAYRHDGSNGRLTEVLTPPVVGSYMSKKFEYDDAGNIQSITDPQNNKTSFEYDSAGNNEFERDAAGNTIRRIFNPLNQLVNETRYLITEPDGNGSQQGINPITTRYVYDSNARLRFVVSPEGRVTENRYGGQHNGFGLLTQVLLYIGNTYDVTNLDSAHQLTEVNMKNWVMGLPDVTQVQLTEYKYDSRGNVSQQTSYATISSSGSGVLDEQTSVTEFKYDAYAQLKNTISVRGPSRNIRTSINSNTFDGIGRVLTNNSPHGSQTVTYDDVNRRVIVAYSSGLIETREYDIRGRLTEVSQTDGTSTRQRRYLYDNADRLKMLEDSQGGRRYRFYDAAGNLEFKVDATGAVTRFEYNMTGLLFRQTLYKNPANVTDWYDVTTDTVTKATLTVGGADSDVIVDTTNDRSTTMEYDEVGRITVYTDSLGVVTINSYDDLSRLVMIQTGNRVTRYLYDKDGRRVGIIDALGFLTEFKYDAGGRLIETVRYSQRSPAAEAAATINSMPVWIGATQQILVAGQPFSCRMAAYSAYGNRLIFSVIGNLPTWMNFDADKCTLRGNPPLAVTNESIALRVEDDRGGASDITLPFNFLPVPSSDEQTVDGGETGGGAGPEWITLSPLDLVANVPVNHVIPEAIGSMLIYRVLGGLPPGLSFDAITRSITGACSYEGFYSIRFQVINPNGKSTERTLSLRIHKQAMVTPNQSVGSNQVSAWLPVDTSGLRSYLYYDKQARVTGSVDEQQFLTETIYNDALNTQRTLRYMSPVVVTETDSLDSLKNRAGIPHLVSFVQYDNFGRILEVTGHDGSTLTHNEYDPVGRLIRVITARGTDEERAQRTFYNAYNEVTASLGGEGDAWLGANPTPERIEQAIREYGTSYAYDTLGQLVRSIDANGNLTIYYYDRENRQTHSVNVVGYEEDSSLAGEVSETFYNSFGQPEQVHRYAALLNNINMNQLLYRDSGSGEGGGLADQSLFDMLSLIANPSADQITRYEYDRRGQLVKQEDSEEGFTENIYNDFQELVARVQSTQKGQSTTSQFDYDLVGHLVSQTEDVGGINSNTRLEFDAFGRIIRSIDALGWVTTKFYPDNGRSVEIKDPLQHVMRTDFDAFGREYRLIDALRNETVYTYDETNRIVMVTTPEGRQITTSKTRHGETRSLTDGRGNVIYYEYNLDGKPTSIVDPLGQIISQTVYDKSGRKIAMIDARGTVTRFSYNQRNYVVKKQVDPEGMNLVTLFRFDAFGQQIEVTEANGTAIERFTTYSYDRKGRMRRVVLDASATDGLQLCFTNAYDDLDRLISVARGTVAIPNQHVILYEFDNLGRRLKEIFAPNSVFNAGPSGALNLVTHYRYDVAGHLTRLIDRNGNSTWRIYDATGHLTRSISALGEVVDSRYDAKGQMVYSHHYLDRLPSIALEGLGDVTIDSITNPAPMPGDKRTHIVYDGDNQLRFSLKSVDATTGWIVDENRYDIDYNIIEKRTYDRFTPEAIISALEEPSLSGIRVEEIKQMLRTLGYDDDDPISLVGLQRTFMTYDGNNRQHFTVDSFGSVNERLYDTSGNVVAILQFAIRPELLEYTEIAIESAVDRNNSDNRLTHYAYNAVNQLRFTINALGSIEETIYDSLGNIVMTRLWAKRPELLQYNESAISAALQGLPSKYDYIIRRVYDGANRLRFAITATGSVTENIYDALDNVVTTTRFARRASFTNDSLTEADVTAVLVSLRNDDENQVTHNVYDLEGRLRFVIDPLGNVTENVYDANGNLLTNTRFASSLHLSTLTQYDERTIAAAVNPLQSDPRNRPTHFVYNKVNQIRFTVDALGSITEHTFDGLGRTICIERFAQRTQLGEYSEEAISAEVIPYRNHSANRIEQHVHDALDNIRYNVLRLSVEGENPLYQVSRQDMNALGQLVHITSYASAVPLLAINEETIAGAVGTGDLQRDRVLYFVFDQGGRQVYQLQTVSPDGNRLMYKVGAKEFDSFGQVVKSTEYATTVALDAFDKATVDAIMRNAGDSTRDRVYHYAYNALGRAIYALQTLNENKHQVIKQDYDTFGRIIRMTRCVNAIGSLANFNYLTIEAAVNATTSTNDRKSHYVNDIEGRNRFVLEADKPGQWTVSENRYDSFDNVIESRKYDRYISEAWITANDTTPTRGILEQDVFDKLATLGYNDVAPASLTNVQRSHFVYDRLNRLRFTINALGCIAENSYDALGDKTTTVQFALPLTLAEYTESAIAIAVDHSNPLNRIQHFVYDTIGQLRFTINVIEPNVGSAGKHSIEERRYDSLGRMTECRLYAATVGHLSSYVEADLAASVLTVADRTKDRLSMLFYDSAGRQVFIVEELQARLSRVGGPVGKYHVTKKIHNALGQLVQRIDYALPIDLMQFDKSLIESALVLDPANDRTTTYIHDAAGRIRFEIMADLSFLERKYDGLDQMTEFAHFDFKLSDNTLRTESEMIILRGDHAIGDSGTRGHASEFDAAGRLTIAVDALGNTERYEYNGFGDNLRWIDKNGNKFVYAYDRKGRKTLEATPSLKFKLRGEESNTDSPNRIIETRFQYDAFGNMIRKIEAANYVNNSVITEYSFDKIGRPTGTRYNGYYDIVTGSVEPEPDTTRFKPESSITYDSMGNMVHIGTRTDISAFQYMWKTYDCHGRVVHEINPLMKVTRYSYNLFGEQETVTRYSVTISPGTPQNGFYWTPGEIDPLLIRGYDENGNAMEDTLARTIRLSYDKLGRKVIVTHPTASFYSTHTPGNLGHSNYYRPNPDSVSGDLDAALTRYDYNTFGDVIKQRVRANNIVEWQDTSYTRDTMGRLIRCVDAAGYITITSYDPIGNLILQKELTGNEDGMNRITGFVYNALNQQIRTDRFGLRYTDANGVEHGVVYWDRDQGGGGGWINPDSDVATTVLSTTFDGYGKPLLVTDAGGNVTSFSYNALGHTVRIIEPTRIIAPLAANEEAAVDPFSDQISERLVTSIKIDLFGRTVWQEQSTLQDREDRRLIVNRYDAAGNLVSIKDAEGYVKHRSYDFAGRVVREAQTIRSQLGPLGINKHRIERRYVYDALGQLTDTLDVYQEGSEEMQSGKSVRYNAFGEIVEERYKWGPGNLDPASLNSARKARYDYDNAGHLVGKVAGDGYTIYSYNLLGQITREERRGNTIVTDGTYPKRITEYQYDVLGRTIMIRRPKFWADVAAGTETEYGYVTPYSDYTLDRWGNVLSTDEGGYEFVNGQPSLGFPFYRGYLYDDNNKVIYEHLGTQSFVSKSGITGNALISKRTFRDLLGNVVKEVDEAWDPQSEVLISSRTRHKEYNSVGQLIAEIDATTIKSEYAYNIYGERLGTRNAQGTVMFNRYDRNGNLLFYGVLRTTNANGDGEYNSHVGTGTVKRTYLKTFRYDQASRRFATRTFIDIGNAPWSYTWMDGRDLVVQQRDVMGRVTSCKFDPFGNKAEEIDTAGNQKRWIASTEDYIVGRIERILQPGSNGSFEYNDFGEVRYASVGNAITRYFYHDNGLIRQIVINPNTNFNNEETTYYSYDTHGQLVAESRQDNESTHINLISYDIQRRMSKVEGYSIQEGPRCDLRYAYDEWGNVRRIQAKFLYTGNDEPESSESYYDYDSEGRMLVSNGVLSDEGTIQLKERVSNSVRILYDNVGRRSEVERYFGRGFSPGLPPLSKWDIMGDQRYTYDDLGHLRLIEMRTRHTNVVIINENGQIPPTDQSGSGHWHTQSTRDVNLRGDVKRIQQWARNWISPNSMEVDPAPILLGTTNTSYFDDGQIHSSKYDALDPVNSTSILNNYDRRTGLLNYYDFTATRFDHVGVNTRFVYTYNYENGTYVVKQIHDRTFNLKTIKEYDALGRLTKESVDQLYPDASMSEGGLQDSDFPFTYFRDDRLYDYNAEGKIILKNTDLILTNSQGRLPDEKKGQQTYFYIGNRMVGTIGIGRLANGTKFDFADTIIKRYATPYWPGGTIEIGRPAIGMNYDYSYTPISDVSVSGTSRHVVQKGESLFDIAEVNYGDGALWHLIAYANGIADVEDPFKPLPDNEFGRAYEIPAAVRNTQTYNTFNLFGMADIIGNDRPIVIPPPPPEEPSIWETIGAYTLSLAVQVGVTAILSGVNVPIPISFGIGAASGNLTRQLMGIRAPNQEGIDWESVGLAALEGTAFSAAGSYGALSREIWQQSKTGFSGWTSGPGLNWSGIAGSLFNVGFDAFDRALSSPKAGPFSFGLGGLINSAYNPRSGWAIPGSGWSPGAGAFMYLYGTFISGLGAATYVWIRRRLEQPSLAVNPKQTLPTNSKEVQSLQWNIQRSGSKPDDNDDNDPIQNYIVPPISDEEVLSLSEQNPILIHGTVPLSDEEVLSLSEQNPILIHGTVPLSDEDMLELSEQNPILIHGTVPLSDEDMLELSEQNPILIHGTVPYKLDLTGTGRRPHATKEWKEYVQLLREKKRIDSELTAYLKTKEGSAAAAEQARLHANIQVAKANLTRLLGENVELKKRIIVAKKNRREAISELSEAGWNEYLSEVQAEISAREAVPAIRTMGAVRVFQGVSEGIGAGLLAPVPPLAYAVGLKAADDASTGVTQIWTGEQERTLFSKGASAGAEALGASEEWAHSFGEDLDFTVSMGISATPYIPTRYMPRIRSLPRSPGVPPKVPPGGTGGSRTGGDKVQGWEQFRGKAAEIQRESLTRYGLNPENALGGSRQILGHARSVTGVAQSEAVRRVQLIERLEQVARQHAQNFDDVLLQGDTAVLSRFLSPAELNQALGRGGLARATRGKYVERASRMTFAQDPLIQPHIEPGGYLGLRDVVGKGPRHAFADFFGTHGGLLSGMFIDITTNPARAAHLLRLYLEKGLIVTY</sequence>
<feature type="region of interest" description="Disordered" evidence="2">
    <location>
        <begin position="4945"/>
        <end position="4971"/>
    </location>
</feature>
<dbReference type="GeneID" id="60420710"/>
<dbReference type="RefSeq" id="WP_196817361.1">
    <property type="nucleotide sequence ID" value="NZ_CP012850.1"/>
</dbReference>
<organism evidence="4 5">
    <name type="scientific">Candidatus Nitrosocosmicus oleophilus</name>
    <dbReference type="NCBI Taxonomy" id="1353260"/>
    <lineage>
        <taxon>Archaea</taxon>
        <taxon>Nitrososphaerota</taxon>
        <taxon>Nitrososphaeria</taxon>
        <taxon>Nitrososphaerales</taxon>
        <taxon>Nitrososphaeraceae</taxon>
        <taxon>Candidatus Nitrosocosmicus</taxon>
    </lineage>
</organism>
<dbReference type="Proteomes" id="UP000058925">
    <property type="component" value="Chromosome"/>
</dbReference>
<dbReference type="GO" id="GO:0016020">
    <property type="term" value="C:membrane"/>
    <property type="evidence" value="ECO:0007669"/>
    <property type="project" value="InterPro"/>
</dbReference>
<gene>
    <name evidence="4" type="primary">rhsA</name>
    <name evidence="4" type="ORF">NMY3_00544</name>
</gene>
<dbReference type="PANTHER" id="PTHR32305:SF15">
    <property type="entry name" value="PROTEIN RHSA-RELATED"/>
    <property type="match status" value="1"/>
</dbReference>
<evidence type="ECO:0000313" key="4">
    <source>
        <dbReference type="EMBL" id="ALI34756.1"/>
    </source>
</evidence>
<dbReference type="EMBL" id="CP012850">
    <property type="protein sequence ID" value="ALI34756.1"/>
    <property type="molecule type" value="Genomic_DNA"/>
</dbReference>
<keyword evidence="1" id="KW-0677">Repeat</keyword>
<dbReference type="InterPro" id="IPR006530">
    <property type="entry name" value="YD"/>
</dbReference>
<name>A0A654LWE6_9ARCH</name>
<dbReference type="EC" id="3.1.-.-" evidence="4"/>
<dbReference type="GO" id="GO:0016787">
    <property type="term" value="F:hydrolase activity"/>
    <property type="evidence" value="ECO:0007669"/>
    <property type="project" value="UniProtKB-KW"/>
</dbReference>
<dbReference type="SUPFAM" id="SSF49313">
    <property type="entry name" value="Cadherin-like"/>
    <property type="match status" value="1"/>
</dbReference>
<dbReference type="NCBIfam" id="TIGR01643">
    <property type="entry name" value="YD_repeat_2x"/>
    <property type="match status" value="3"/>
</dbReference>
<dbReference type="InterPro" id="IPR015919">
    <property type="entry name" value="Cadherin-like_sf"/>
</dbReference>
<dbReference type="Pfam" id="PF05593">
    <property type="entry name" value="RHS_repeat"/>
    <property type="match status" value="1"/>
</dbReference>
<dbReference type="Gene3D" id="2.60.40.10">
    <property type="entry name" value="Immunoglobulins"/>
    <property type="match status" value="1"/>
</dbReference>
<proteinExistence type="predicted"/>
<dbReference type="InterPro" id="IPR056823">
    <property type="entry name" value="TEN-like_YD-shell"/>
</dbReference>